<dbReference type="RefSeq" id="WP_074061600.1">
    <property type="nucleotide sequence ID" value="NZ_CP017241.1"/>
</dbReference>
<dbReference type="Proteomes" id="UP000185109">
    <property type="component" value="Chromosome"/>
</dbReference>
<sequence>MNFKGHEFAAFVKDMKERGWGRFSFVGDTEATRIADELRKRKILASPVGGDIMWCNDKIWDGAYTAWGAFDDAQKRDANVSPEQFNIQQK</sequence>
<evidence type="ECO:0000313" key="2">
    <source>
        <dbReference type="Proteomes" id="UP000185109"/>
    </source>
</evidence>
<name>A0A1L5P500_RHIET</name>
<organism evidence="1 2">
    <name type="scientific">Rhizobium etli 8C-3</name>
    <dbReference type="NCBI Taxonomy" id="538025"/>
    <lineage>
        <taxon>Bacteria</taxon>
        <taxon>Pseudomonadati</taxon>
        <taxon>Pseudomonadota</taxon>
        <taxon>Alphaproteobacteria</taxon>
        <taxon>Hyphomicrobiales</taxon>
        <taxon>Rhizobiaceae</taxon>
        <taxon>Rhizobium/Agrobacterium group</taxon>
        <taxon>Rhizobium</taxon>
    </lineage>
</organism>
<dbReference type="EMBL" id="CP017241">
    <property type="protein sequence ID" value="APO75212.1"/>
    <property type="molecule type" value="Genomic_DNA"/>
</dbReference>
<reference evidence="1 2" key="1">
    <citation type="submission" date="2016-09" db="EMBL/GenBank/DDBJ databases">
        <title>The complete genome sequences of Rhizobium gallicum, symbiovars gallicum and phaseoli, symbionts associated to common bean (Phaseolus vulgaris).</title>
        <authorList>
            <person name="Bustos P."/>
            <person name="Santamaria R.I."/>
            <person name="Perez-Carrascal O.M."/>
            <person name="Juarez S."/>
            <person name="Lozano L."/>
            <person name="Martinez-Flores I."/>
            <person name="Martinez-Romero E."/>
            <person name="Cevallos M."/>
            <person name="Romero D."/>
            <person name="Davila G."/>
            <person name="Gonzalez V."/>
        </authorList>
    </citation>
    <scope>NUCLEOTIDE SEQUENCE [LARGE SCALE GENOMIC DNA]</scope>
    <source>
        <strain evidence="1 2">8C-3</strain>
    </source>
</reference>
<accession>A0A1L5P500</accession>
<protein>
    <submittedName>
        <fullName evidence="1">Uncharacterized protein</fullName>
    </submittedName>
</protein>
<proteinExistence type="predicted"/>
<dbReference type="AlphaFoldDB" id="A0A1L5P500"/>
<gene>
    <name evidence="1" type="ORF">AM571_CH02403</name>
</gene>
<evidence type="ECO:0000313" key="1">
    <source>
        <dbReference type="EMBL" id="APO75212.1"/>
    </source>
</evidence>